<feature type="transmembrane region" description="Helical" evidence="1">
    <location>
        <begin position="152"/>
        <end position="168"/>
    </location>
</feature>
<evidence type="ECO:0008006" key="4">
    <source>
        <dbReference type="Google" id="ProtNLM"/>
    </source>
</evidence>
<feature type="transmembrane region" description="Helical" evidence="1">
    <location>
        <begin position="264"/>
        <end position="285"/>
    </location>
</feature>
<organism evidence="2 3">
    <name type="scientific">Methylocystis parvus</name>
    <dbReference type="NCBI Taxonomy" id="134"/>
    <lineage>
        <taxon>Bacteria</taxon>
        <taxon>Pseudomonadati</taxon>
        <taxon>Pseudomonadota</taxon>
        <taxon>Alphaproteobacteria</taxon>
        <taxon>Hyphomicrobiales</taxon>
        <taxon>Methylocystaceae</taxon>
        <taxon>Methylocystis</taxon>
    </lineage>
</organism>
<keyword evidence="1" id="KW-0472">Membrane</keyword>
<evidence type="ECO:0000313" key="3">
    <source>
        <dbReference type="Proteomes" id="UP000422569"/>
    </source>
</evidence>
<feature type="transmembrane region" description="Helical" evidence="1">
    <location>
        <begin position="358"/>
        <end position="380"/>
    </location>
</feature>
<feature type="transmembrane region" description="Helical" evidence="1">
    <location>
        <begin position="96"/>
        <end position="115"/>
    </location>
</feature>
<feature type="transmembrane region" description="Helical" evidence="1">
    <location>
        <begin position="327"/>
        <end position="346"/>
    </location>
</feature>
<keyword evidence="1" id="KW-1133">Transmembrane helix</keyword>
<protein>
    <recommendedName>
        <fullName evidence="4">DUF2029 domain-containing protein</fullName>
    </recommendedName>
</protein>
<feature type="transmembrane region" description="Helical" evidence="1">
    <location>
        <begin position="297"/>
        <end position="321"/>
    </location>
</feature>
<feature type="transmembrane region" description="Helical" evidence="1">
    <location>
        <begin position="180"/>
        <end position="208"/>
    </location>
</feature>
<dbReference type="KEGG" id="mpar:F7D14_13005"/>
<dbReference type="EMBL" id="CP044331">
    <property type="protein sequence ID" value="QGM98303.1"/>
    <property type="molecule type" value="Genomic_DNA"/>
</dbReference>
<dbReference type="RefSeq" id="WP_016917938.1">
    <property type="nucleotide sequence ID" value="NZ_CP044331.1"/>
</dbReference>
<proteinExistence type="predicted"/>
<dbReference type="AlphaFoldDB" id="A0A6B8MAJ2"/>
<evidence type="ECO:0000256" key="1">
    <source>
        <dbReference type="SAM" id="Phobius"/>
    </source>
</evidence>
<reference evidence="2 3" key="1">
    <citation type="submission" date="2019-09" db="EMBL/GenBank/DDBJ databases">
        <title>Isolation and complete genome sequencing of Methylocystis species.</title>
        <authorList>
            <person name="Rumah B.L."/>
            <person name="Stead C.E."/>
            <person name="Stevens B.C."/>
            <person name="Minton N.P."/>
            <person name="Grosse-Honebrink A."/>
            <person name="Zhang Y."/>
        </authorList>
    </citation>
    <scope>NUCLEOTIDE SEQUENCE [LARGE SCALE GENOMIC DNA]</scope>
    <source>
        <strain evidence="2 3">BRCS2</strain>
    </source>
</reference>
<name>A0A6B8MAJ2_9HYPH</name>
<accession>A0A6B8MAJ2</accession>
<gene>
    <name evidence="2" type="ORF">F7D14_13005</name>
</gene>
<dbReference type="Proteomes" id="UP000422569">
    <property type="component" value="Chromosome"/>
</dbReference>
<feature type="transmembrane region" description="Helical" evidence="1">
    <location>
        <begin position="215"/>
        <end position="239"/>
    </location>
</feature>
<evidence type="ECO:0000313" key="2">
    <source>
        <dbReference type="EMBL" id="QGM98303.1"/>
    </source>
</evidence>
<sequence length="517" mass="56023">MSAITSPGFAERQPARLTASLASPWTTFALIVIAIGQQVSGHLDCDVSWFITFAEKFLDGAVPYVDVTDPNPPASFLVLTPAIMLARAYNVAVEPVVAGLVFLFGVLSIAVSVVIFRYGAPRSREDWGLVLNASVFTLLVVPALVFAEREHIALLAFSPMLATLAASAEGGRVPRALRIVAGLGAGLAVCFKPFFALAVMLPALALAFRERSPRLLLTVEMAAAGGLCAVYAVATFVFFPGYARYAMPVIADIYQPARDTLANLAFFTLAPFNVALLAALFIVSAKGFAHPPVAPGFVAPAAARVCAFASIGFLVSFFLQGKGWSNHAYPGIVLALLAWCFFALDGHPRARAAREGRLFKFVFIPALLAAPFLFGAFNVLADVEEHPGLRAEIARVAPSRPRLIVMARQLDYGHPVTRQLNGAWVGRPNALWTASLAAYLLRDVKDPVWRARVEDYRRRDLVGFVEDVRVGKPDVIVVEDKDTREWVVQQPESATILDGYEKTGAAEEIEIWTRRAP</sequence>
<feature type="transmembrane region" description="Helical" evidence="1">
    <location>
        <begin position="127"/>
        <end position="145"/>
    </location>
</feature>
<keyword evidence="1" id="KW-0812">Transmembrane</keyword>
<keyword evidence="3" id="KW-1185">Reference proteome</keyword>